<keyword evidence="1" id="KW-0285">Flavoprotein</keyword>
<dbReference type="EMBL" id="BAAABX010000007">
    <property type="protein sequence ID" value="GAA0388986.1"/>
    <property type="molecule type" value="Genomic_DNA"/>
</dbReference>
<evidence type="ECO:0000313" key="4">
    <source>
        <dbReference type="Proteomes" id="UP001500879"/>
    </source>
</evidence>
<gene>
    <name evidence="3" type="ORF">GCM10010357_07110</name>
</gene>
<organism evidence="3 4">
    <name type="scientific">Streptomyces luteireticuli</name>
    <dbReference type="NCBI Taxonomy" id="173858"/>
    <lineage>
        <taxon>Bacteria</taxon>
        <taxon>Bacillati</taxon>
        <taxon>Actinomycetota</taxon>
        <taxon>Actinomycetes</taxon>
        <taxon>Kitasatosporales</taxon>
        <taxon>Streptomycetaceae</taxon>
        <taxon>Streptomyces</taxon>
    </lineage>
</organism>
<dbReference type="Gene3D" id="3.40.50.80">
    <property type="entry name" value="Nucleotide-binding domain of ferredoxin-NADP reductase (FNR) module"/>
    <property type="match status" value="1"/>
</dbReference>
<dbReference type="PANTHER" id="PTHR19384">
    <property type="entry name" value="NITRIC OXIDE SYNTHASE-RELATED"/>
    <property type="match status" value="1"/>
</dbReference>
<evidence type="ECO:0000256" key="1">
    <source>
        <dbReference type="ARBA" id="ARBA00022630"/>
    </source>
</evidence>
<dbReference type="RefSeq" id="WP_344019679.1">
    <property type="nucleotide sequence ID" value="NZ_BAAABX010000007.1"/>
</dbReference>
<protein>
    <recommendedName>
        <fullName evidence="2">NADPH--hemoprotein reductase</fullName>
        <ecNumber evidence="2">1.6.2.4</ecNumber>
    </recommendedName>
</protein>
<dbReference type="EC" id="1.6.2.4" evidence="2"/>
<dbReference type="SUPFAM" id="SSF52343">
    <property type="entry name" value="Ferredoxin reductase-like, C-terminal NADP-linked domain"/>
    <property type="match status" value="1"/>
</dbReference>
<name>A0ABP3I3L2_9ACTN</name>
<dbReference type="PANTHER" id="PTHR19384:SF17">
    <property type="entry name" value="NADPH--CYTOCHROME P450 REDUCTASE"/>
    <property type="match status" value="1"/>
</dbReference>
<evidence type="ECO:0000256" key="2">
    <source>
        <dbReference type="ARBA" id="ARBA00023797"/>
    </source>
</evidence>
<dbReference type="InterPro" id="IPR039261">
    <property type="entry name" value="FNR_nucleotide-bd"/>
</dbReference>
<sequence length="96" mass="10342">MTASSPGCSPAGTPSARNRTFVQDRITAEGAEVWRLLQDGAKVYVCGDGNRMAPGVRAAFRAIHARHTGGDDAGAEQWWQNLVAEGRYVEDVHTSK</sequence>
<comment type="caution">
    <text evidence="3">The sequence shown here is derived from an EMBL/GenBank/DDBJ whole genome shotgun (WGS) entry which is preliminary data.</text>
</comment>
<reference evidence="4" key="1">
    <citation type="journal article" date="2019" name="Int. J. Syst. Evol. Microbiol.">
        <title>The Global Catalogue of Microorganisms (GCM) 10K type strain sequencing project: providing services to taxonomists for standard genome sequencing and annotation.</title>
        <authorList>
            <consortium name="The Broad Institute Genomics Platform"/>
            <consortium name="The Broad Institute Genome Sequencing Center for Infectious Disease"/>
            <person name="Wu L."/>
            <person name="Ma J."/>
        </authorList>
    </citation>
    <scope>NUCLEOTIDE SEQUENCE [LARGE SCALE GENOMIC DNA]</scope>
    <source>
        <strain evidence="4">JCM 4788</strain>
    </source>
</reference>
<keyword evidence="4" id="KW-1185">Reference proteome</keyword>
<evidence type="ECO:0000313" key="3">
    <source>
        <dbReference type="EMBL" id="GAA0388986.1"/>
    </source>
</evidence>
<accession>A0ABP3I3L2</accession>
<proteinExistence type="predicted"/>
<dbReference type="Proteomes" id="UP001500879">
    <property type="component" value="Unassembled WGS sequence"/>
</dbReference>